<gene>
    <name evidence="2" type="ORF">NC653_037342</name>
</gene>
<evidence type="ECO:0000256" key="1">
    <source>
        <dbReference type="SAM" id="MobiDB-lite"/>
    </source>
</evidence>
<evidence type="ECO:0000313" key="3">
    <source>
        <dbReference type="Proteomes" id="UP001164929"/>
    </source>
</evidence>
<dbReference type="AlphaFoldDB" id="A0AAD6LES0"/>
<evidence type="ECO:0000313" key="2">
    <source>
        <dbReference type="EMBL" id="KAJ6959024.1"/>
    </source>
</evidence>
<accession>A0AAD6LES0</accession>
<organism evidence="2 3">
    <name type="scientific">Populus alba x Populus x berolinensis</name>
    <dbReference type="NCBI Taxonomy" id="444605"/>
    <lineage>
        <taxon>Eukaryota</taxon>
        <taxon>Viridiplantae</taxon>
        <taxon>Streptophyta</taxon>
        <taxon>Embryophyta</taxon>
        <taxon>Tracheophyta</taxon>
        <taxon>Spermatophyta</taxon>
        <taxon>Magnoliopsida</taxon>
        <taxon>eudicotyledons</taxon>
        <taxon>Gunneridae</taxon>
        <taxon>Pentapetalae</taxon>
        <taxon>rosids</taxon>
        <taxon>fabids</taxon>
        <taxon>Malpighiales</taxon>
        <taxon>Salicaceae</taxon>
        <taxon>Saliceae</taxon>
        <taxon>Populus</taxon>
    </lineage>
</organism>
<protein>
    <recommendedName>
        <fullName evidence="4">Rx N-terminal domain-containing protein</fullName>
    </recommendedName>
</protein>
<reference evidence="2" key="1">
    <citation type="journal article" date="2023" name="Mol. Ecol. Resour.">
        <title>Chromosome-level genome assembly of a triploid poplar Populus alba 'Berolinensis'.</title>
        <authorList>
            <person name="Chen S."/>
            <person name="Yu Y."/>
            <person name="Wang X."/>
            <person name="Wang S."/>
            <person name="Zhang T."/>
            <person name="Zhou Y."/>
            <person name="He R."/>
            <person name="Meng N."/>
            <person name="Wang Y."/>
            <person name="Liu W."/>
            <person name="Liu Z."/>
            <person name="Liu J."/>
            <person name="Guo Q."/>
            <person name="Huang H."/>
            <person name="Sederoff R.R."/>
            <person name="Wang G."/>
            <person name="Qu G."/>
            <person name="Chen S."/>
        </authorList>
    </citation>
    <scope>NUCLEOTIDE SEQUENCE</scope>
    <source>
        <strain evidence="2">SC-2020</strain>
    </source>
</reference>
<comment type="caution">
    <text evidence="2">The sequence shown here is derived from an EMBL/GenBank/DDBJ whole genome shotgun (WGS) entry which is preliminary data.</text>
</comment>
<sequence>MALELIGGSILSALIEVLVDRLASREVLGFFKSHKLDGGLLAKLKETLNTVNGLLEKPQTRWPKLPPKGHWRFTFREHQMRCLADIREERSRPTRISLQNDPRKTVGDANTAGLHG</sequence>
<name>A0AAD6LES0_9ROSI</name>
<proteinExistence type="predicted"/>
<evidence type="ECO:0008006" key="4">
    <source>
        <dbReference type="Google" id="ProtNLM"/>
    </source>
</evidence>
<dbReference type="Proteomes" id="UP001164929">
    <property type="component" value="Chromosome 17"/>
</dbReference>
<feature type="region of interest" description="Disordered" evidence="1">
    <location>
        <begin position="93"/>
        <end position="116"/>
    </location>
</feature>
<dbReference type="EMBL" id="JAQIZT010000017">
    <property type="protein sequence ID" value="KAJ6959024.1"/>
    <property type="molecule type" value="Genomic_DNA"/>
</dbReference>
<keyword evidence="3" id="KW-1185">Reference proteome</keyword>